<keyword evidence="1" id="KW-0808">Transferase</keyword>
<dbReference type="AlphaFoldDB" id="A0A6L2LS75"/>
<dbReference type="GO" id="GO:0003964">
    <property type="term" value="F:RNA-directed DNA polymerase activity"/>
    <property type="evidence" value="ECO:0007669"/>
    <property type="project" value="UniProtKB-KW"/>
</dbReference>
<dbReference type="EMBL" id="BKCJ010005060">
    <property type="protein sequence ID" value="GEU64661.1"/>
    <property type="molecule type" value="Genomic_DNA"/>
</dbReference>
<keyword evidence="1" id="KW-0695">RNA-directed DNA polymerase</keyword>
<organism evidence="1">
    <name type="scientific">Tanacetum cinerariifolium</name>
    <name type="common">Dalmatian daisy</name>
    <name type="synonym">Chrysanthemum cinerariifolium</name>
    <dbReference type="NCBI Taxonomy" id="118510"/>
    <lineage>
        <taxon>Eukaryota</taxon>
        <taxon>Viridiplantae</taxon>
        <taxon>Streptophyta</taxon>
        <taxon>Embryophyta</taxon>
        <taxon>Tracheophyta</taxon>
        <taxon>Spermatophyta</taxon>
        <taxon>Magnoliopsida</taxon>
        <taxon>eudicotyledons</taxon>
        <taxon>Gunneridae</taxon>
        <taxon>Pentapetalae</taxon>
        <taxon>asterids</taxon>
        <taxon>campanulids</taxon>
        <taxon>Asterales</taxon>
        <taxon>Asteraceae</taxon>
        <taxon>Asteroideae</taxon>
        <taxon>Anthemideae</taxon>
        <taxon>Anthemidinae</taxon>
        <taxon>Tanacetum</taxon>
    </lineage>
</organism>
<sequence length="218" mass="25276">MEEDSKVPFILGIHFLHTADAVIHVKQKQLNLEVDTKQITFSIDYEMKHSYSNDDTCFSIDEISEEDFDAHLDKGSKILYSIEGTLLEDQILAEFDEFMAMNIKGNYESEFDKEEISFGRITFDTNYKIKKSLDKPPTNLKLKPLPDHLEYAFLEEPSFLLVIISSQLTDQNINKLVSILKKHKQPFAWKTTKIPSICLSFCKHKIQLLEDKKPVVQK</sequence>
<protein>
    <submittedName>
        <fullName evidence="1">Reverse transcriptase domain-containing protein</fullName>
    </submittedName>
</protein>
<keyword evidence="1" id="KW-0548">Nucleotidyltransferase</keyword>
<proteinExistence type="predicted"/>
<comment type="caution">
    <text evidence="1">The sequence shown here is derived from an EMBL/GenBank/DDBJ whole genome shotgun (WGS) entry which is preliminary data.</text>
</comment>
<accession>A0A6L2LS75</accession>
<gene>
    <name evidence="1" type="ORF">Tci_036639</name>
</gene>
<reference evidence="1" key="1">
    <citation type="journal article" date="2019" name="Sci. Rep.">
        <title>Draft genome of Tanacetum cinerariifolium, the natural source of mosquito coil.</title>
        <authorList>
            <person name="Yamashiro T."/>
            <person name="Shiraishi A."/>
            <person name="Satake H."/>
            <person name="Nakayama K."/>
        </authorList>
    </citation>
    <scope>NUCLEOTIDE SEQUENCE</scope>
</reference>
<name>A0A6L2LS75_TANCI</name>
<evidence type="ECO:0000313" key="1">
    <source>
        <dbReference type="EMBL" id="GEU64661.1"/>
    </source>
</evidence>